<keyword evidence="2" id="KW-0802">TPR repeat</keyword>
<dbReference type="Pfam" id="PF10300">
    <property type="entry name" value="Iml2-TPR_39"/>
    <property type="match status" value="1"/>
</dbReference>
<evidence type="ECO:0000256" key="2">
    <source>
        <dbReference type="ARBA" id="ARBA00022803"/>
    </source>
</evidence>
<gene>
    <name evidence="3" type="primary">TTC39B_1</name>
    <name evidence="3" type="ORF">XENORESO_006205</name>
</gene>
<protein>
    <submittedName>
        <fullName evidence="3">Tetratricopeptide repeat protein 39B</fullName>
    </submittedName>
</protein>
<dbReference type="EMBL" id="JAHRIM010002170">
    <property type="protein sequence ID" value="MEQ2259072.1"/>
    <property type="molecule type" value="Genomic_DNA"/>
</dbReference>
<name>A0ABV0VS22_9TELE</name>
<evidence type="ECO:0000313" key="3">
    <source>
        <dbReference type="EMBL" id="MEQ2259072.1"/>
    </source>
</evidence>
<proteinExistence type="predicted"/>
<keyword evidence="1" id="KW-0677">Repeat</keyword>
<reference evidence="3 4" key="1">
    <citation type="submission" date="2021-06" db="EMBL/GenBank/DDBJ databases">
        <authorList>
            <person name="Palmer J.M."/>
        </authorList>
    </citation>
    <scope>NUCLEOTIDE SEQUENCE [LARGE SCALE GENOMIC DNA]</scope>
    <source>
        <strain evidence="3 4">XR_2019</strain>
        <tissue evidence="3">Muscle</tissue>
    </source>
</reference>
<evidence type="ECO:0000256" key="1">
    <source>
        <dbReference type="ARBA" id="ARBA00022737"/>
    </source>
</evidence>
<comment type="caution">
    <text evidence="3">The sequence shown here is derived from an EMBL/GenBank/DDBJ whole genome shotgun (WGS) entry which is preliminary data.</text>
</comment>
<dbReference type="Proteomes" id="UP001444071">
    <property type="component" value="Unassembled WGS sequence"/>
</dbReference>
<organism evidence="3 4">
    <name type="scientific">Xenotaenia resolanae</name>
    <dbReference type="NCBI Taxonomy" id="208358"/>
    <lineage>
        <taxon>Eukaryota</taxon>
        <taxon>Metazoa</taxon>
        <taxon>Chordata</taxon>
        <taxon>Craniata</taxon>
        <taxon>Vertebrata</taxon>
        <taxon>Euteleostomi</taxon>
        <taxon>Actinopterygii</taxon>
        <taxon>Neopterygii</taxon>
        <taxon>Teleostei</taxon>
        <taxon>Neoteleostei</taxon>
        <taxon>Acanthomorphata</taxon>
        <taxon>Ovalentaria</taxon>
        <taxon>Atherinomorphae</taxon>
        <taxon>Cyprinodontiformes</taxon>
        <taxon>Goodeidae</taxon>
        <taxon>Xenotaenia</taxon>
    </lineage>
</organism>
<dbReference type="InterPro" id="IPR019412">
    <property type="entry name" value="IML2/TPR_39"/>
</dbReference>
<dbReference type="PANTHER" id="PTHR31859">
    <property type="entry name" value="TETRATRICOPEPTIDE REPEAT PROTEIN 39 FAMILY MEMBER"/>
    <property type="match status" value="1"/>
</dbReference>
<accession>A0ABV0VS22</accession>
<evidence type="ECO:0000313" key="4">
    <source>
        <dbReference type="Proteomes" id="UP001444071"/>
    </source>
</evidence>
<sequence length="119" mass="13077">MENATEDAEKEKSTHIHFRGGVNMGIGSFNLILSMLPSRVLRLMEFLGFSGDRELGLSQLREGAASNSLRSILSTLTLLMFHLYMSVILGTGEGNLPEAEALLKPYAEKFPNVSTAEPY</sequence>
<dbReference type="PANTHER" id="PTHR31859:SF4">
    <property type="entry name" value="TETRATRICOPEPTIDE REPEAT PROTEIN 39B"/>
    <property type="match status" value="1"/>
</dbReference>
<keyword evidence="4" id="KW-1185">Reference proteome</keyword>